<protein>
    <submittedName>
        <fullName evidence="1">60 kDa polyprotein</fullName>
    </submittedName>
</protein>
<dbReference type="EMBL" id="BMAT01005265">
    <property type="protein sequence ID" value="GFR90096.1"/>
    <property type="molecule type" value="Genomic_DNA"/>
</dbReference>
<keyword evidence="2" id="KW-1185">Reference proteome</keyword>
<evidence type="ECO:0000313" key="1">
    <source>
        <dbReference type="EMBL" id="GFR90096.1"/>
    </source>
</evidence>
<reference evidence="1 2" key="1">
    <citation type="journal article" date="2021" name="Elife">
        <title>Chloroplast acquisition without the gene transfer in kleptoplastic sea slugs, Plakobranchus ocellatus.</title>
        <authorList>
            <person name="Maeda T."/>
            <person name="Takahashi S."/>
            <person name="Yoshida T."/>
            <person name="Shimamura S."/>
            <person name="Takaki Y."/>
            <person name="Nagai Y."/>
            <person name="Toyoda A."/>
            <person name="Suzuki Y."/>
            <person name="Arimoto A."/>
            <person name="Ishii H."/>
            <person name="Satoh N."/>
            <person name="Nishiyama T."/>
            <person name="Hasebe M."/>
            <person name="Maruyama T."/>
            <person name="Minagawa J."/>
            <person name="Obokata J."/>
            <person name="Shigenobu S."/>
        </authorList>
    </citation>
    <scope>NUCLEOTIDE SEQUENCE [LARGE SCALE GENOMIC DNA]</scope>
</reference>
<evidence type="ECO:0000313" key="2">
    <source>
        <dbReference type="Proteomes" id="UP000762676"/>
    </source>
</evidence>
<sequence>MASKKKLQKYCRIHQWIVAKDEALAGAIRDLCMEGALSGGRRSGATFIYPPSSVSKEIVKKAYSADAEEAIFLLNAHIIPDSVRTAADFKRGVGSRLGIKLEVESASGSSVTLKGGAKLKVADDFHPLRKENIAVWEVESGEVPLEGPKFEAPKRGRGECRGEYRGGFGASGATLNARQLLASGVEHNYDECMRANRCRTKDPYLAHAVSLLNFLKQNHPSLF</sequence>
<dbReference type="AlphaFoldDB" id="A0AAV4GZZ5"/>
<gene>
    <name evidence="1" type="ORF">ElyMa_002559100</name>
</gene>
<name>A0AAV4GZZ5_9GAST</name>
<feature type="non-terminal residue" evidence="1">
    <location>
        <position position="223"/>
    </location>
</feature>
<dbReference type="Proteomes" id="UP000762676">
    <property type="component" value="Unassembled WGS sequence"/>
</dbReference>
<accession>A0AAV4GZZ5</accession>
<proteinExistence type="predicted"/>
<comment type="caution">
    <text evidence="1">The sequence shown here is derived from an EMBL/GenBank/DDBJ whole genome shotgun (WGS) entry which is preliminary data.</text>
</comment>
<organism evidence="1 2">
    <name type="scientific">Elysia marginata</name>
    <dbReference type="NCBI Taxonomy" id="1093978"/>
    <lineage>
        <taxon>Eukaryota</taxon>
        <taxon>Metazoa</taxon>
        <taxon>Spiralia</taxon>
        <taxon>Lophotrochozoa</taxon>
        <taxon>Mollusca</taxon>
        <taxon>Gastropoda</taxon>
        <taxon>Heterobranchia</taxon>
        <taxon>Euthyneura</taxon>
        <taxon>Panpulmonata</taxon>
        <taxon>Sacoglossa</taxon>
        <taxon>Placobranchoidea</taxon>
        <taxon>Plakobranchidae</taxon>
        <taxon>Elysia</taxon>
    </lineage>
</organism>